<dbReference type="RefSeq" id="WP_146922022.1">
    <property type="nucleotide sequence ID" value="NZ_CP042430.1"/>
</dbReference>
<accession>A0A5B8U9J0</accession>
<gene>
    <name evidence="2" type="ORF">FSW04_20135</name>
</gene>
<evidence type="ECO:0000313" key="3">
    <source>
        <dbReference type="Proteomes" id="UP000321805"/>
    </source>
</evidence>
<keyword evidence="3" id="KW-1185">Reference proteome</keyword>
<organism evidence="2 3">
    <name type="scientific">Baekduia soli</name>
    <dbReference type="NCBI Taxonomy" id="496014"/>
    <lineage>
        <taxon>Bacteria</taxon>
        <taxon>Bacillati</taxon>
        <taxon>Actinomycetota</taxon>
        <taxon>Thermoleophilia</taxon>
        <taxon>Solirubrobacterales</taxon>
        <taxon>Baekduiaceae</taxon>
        <taxon>Baekduia</taxon>
    </lineage>
</organism>
<reference evidence="2 3" key="1">
    <citation type="journal article" date="2018" name="J. Microbiol.">
        <title>Baekduia soli gen. nov., sp. nov., a novel bacterium isolated from the soil of Baekdu Mountain and proposal of a novel family name, Baekduiaceae fam. nov.</title>
        <authorList>
            <person name="An D.S."/>
            <person name="Siddiqi M.Z."/>
            <person name="Kim K.H."/>
            <person name="Yu H.S."/>
            <person name="Im W.T."/>
        </authorList>
    </citation>
    <scope>NUCLEOTIDE SEQUENCE [LARGE SCALE GENOMIC DNA]</scope>
    <source>
        <strain evidence="2 3">BR7-21</strain>
    </source>
</reference>
<evidence type="ECO:0000256" key="1">
    <source>
        <dbReference type="SAM" id="MobiDB-lite"/>
    </source>
</evidence>
<dbReference type="Proteomes" id="UP000321805">
    <property type="component" value="Chromosome"/>
</dbReference>
<proteinExistence type="predicted"/>
<protein>
    <submittedName>
        <fullName evidence="2">Uncharacterized protein</fullName>
    </submittedName>
</protein>
<name>A0A5B8U9J0_9ACTN</name>
<dbReference type="AlphaFoldDB" id="A0A5B8U9J0"/>
<sequence>MTTDPDPDELDPEGTALRRALVEHHDRQQRKHGHPALIAAMQNTNRPEPPDGTTGDPDNDPKEHHA</sequence>
<feature type="region of interest" description="Disordered" evidence="1">
    <location>
        <begin position="22"/>
        <end position="66"/>
    </location>
</feature>
<dbReference type="EMBL" id="CP042430">
    <property type="protein sequence ID" value="QEC49657.1"/>
    <property type="molecule type" value="Genomic_DNA"/>
</dbReference>
<dbReference type="KEGG" id="bsol:FSW04_20135"/>
<evidence type="ECO:0000313" key="2">
    <source>
        <dbReference type="EMBL" id="QEC49657.1"/>
    </source>
</evidence>